<evidence type="ECO:0000256" key="4">
    <source>
        <dbReference type="SAM" id="Phobius"/>
    </source>
</evidence>
<evidence type="ECO:0000256" key="3">
    <source>
        <dbReference type="SAM" id="MobiDB-lite"/>
    </source>
</evidence>
<dbReference type="PANTHER" id="PTHR11240:SF22">
    <property type="entry name" value="RIBONUCLEASE T2"/>
    <property type="match status" value="1"/>
</dbReference>
<accession>A0AA85K1U2</accession>
<organism evidence="5 6">
    <name type="scientific">Trichobilharzia regenti</name>
    <name type="common">Nasal bird schistosome</name>
    <dbReference type="NCBI Taxonomy" id="157069"/>
    <lineage>
        <taxon>Eukaryota</taxon>
        <taxon>Metazoa</taxon>
        <taxon>Spiralia</taxon>
        <taxon>Lophotrochozoa</taxon>
        <taxon>Platyhelminthes</taxon>
        <taxon>Trematoda</taxon>
        <taxon>Digenea</taxon>
        <taxon>Strigeidida</taxon>
        <taxon>Schistosomatoidea</taxon>
        <taxon>Schistosomatidae</taxon>
        <taxon>Trichobilharzia</taxon>
    </lineage>
</organism>
<name>A0AA85K1U2_TRIRE</name>
<dbReference type="Gene3D" id="3.90.730.10">
    <property type="entry name" value="Ribonuclease T2-like"/>
    <property type="match status" value="1"/>
</dbReference>
<feature type="region of interest" description="Disordered" evidence="3">
    <location>
        <begin position="270"/>
        <end position="317"/>
    </location>
</feature>
<keyword evidence="4" id="KW-1133">Transmembrane helix</keyword>
<dbReference type="Proteomes" id="UP000050795">
    <property type="component" value="Unassembled WGS sequence"/>
</dbReference>
<comment type="similarity">
    <text evidence="1 2">Belongs to the RNase T2 family.</text>
</comment>
<dbReference type="GO" id="GO:0003723">
    <property type="term" value="F:RNA binding"/>
    <property type="evidence" value="ECO:0007669"/>
    <property type="project" value="InterPro"/>
</dbReference>
<protein>
    <submittedName>
        <fullName evidence="6">Uncharacterized protein</fullName>
    </submittedName>
</protein>
<dbReference type="PANTHER" id="PTHR11240">
    <property type="entry name" value="RIBONUCLEASE T2"/>
    <property type="match status" value="1"/>
</dbReference>
<dbReference type="SUPFAM" id="SSF55895">
    <property type="entry name" value="Ribonuclease Rh-like"/>
    <property type="match status" value="1"/>
</dbReference>
<dbReference type="AlphaFoldDB" id="A0AA85K1U2"/>
<feature type="compositionally biased region" description="Acidic residues" evidence="3">
    <location>
        <begin position="282"/>
        <end position="317"/>
    </location>
</feature>
<evidence type="ECO:0000256" key="2">
    <source>
        <dbReference type="RuleBase" id="RU004328"/>
    </source>
</evidence>
<proteinExistence type="inferred from homology"/>
<sequence>MNQTGRPHLCIDLNVYIMQLLILSLLVCIHTVVAESNATKTYMLHLRWLPTHCLNRYCTVLEHITMDISRLRASPHFDWVDVACPSGLHFFEQDIYRIPDLNTYWTNPTDELLAHYWVYYDYGACTVMDESGTTPILYFNHSINLYKQLMTPNNVENLHSILEKKVHSTAKVEGELLKTFGVQPKLICAESEVGSVYLHEVVFCFNEASSLVNCPSEYASQLEEFNPDDYVKDERLLRGEIKFQILCPAEFIIPDYKIVRNAKVDTHTIHIDSNGNDHVDDYYDDNDDEDGDDEDGDDEDDDHEDGYHEDDDEDYHY</sequence>
<dbReference type="GO" id="GO:0033897">
    <property type="term" value="F:ribonuclease T2 activity"/>
    <property type="evidence" value="ECO:0007669"/>
    <property type="project" value="InterPro"/>
</dbReference>
<evidence type="ECO:0000313" key="5">
    <source>
        <dbReference type="Proteomes" id="UP000050795"/>
    </source>
</evidence>
<evidence type="ECO:0000256" key="1">
    <source>
        <dbReference type="ARBA" id="ARBA00007469"/>
    </source>
</evidence>
<dbReference type="InterPro" id="IPR036430">
    <property type="entry name" value="RNase_T2-like_sf"/>
</dbReference>
<evidence type="ECO:0000313" key="6">
    <source>
        <dbReference type="WBParaSite" id="TREG1_60590.2"/>
    </source>
</evidence>
<feature type="transmembrane region" description="Helical" evidence="4">
    <location>
        <begin position="15"/>
        <end position="34"/>
    </location>
</feature>
<reference evidence="6" key="2">
    <citation type="submission" date="2023-11" db="UniProtKB">
        <authorList>
            <consortium name="WormBaseParasite"/>
        </authorList>
    </citation>
    <scope>IDENTIFICATION</scope>
</reference>
<reference evidence="5" key="1">
    <citation type="submission" date="2022-06" db="EMBL/GenBank/DDBJ databases">
        <authorList>
            <person name="Berger JAMES D."/>
            <person name="Berger JAMES D."/>
        </authorList>
    </citation>
    <scope>NUCLEOTIDE SEQUENCE [LARGE SCALE GENOMIC DNA]</scope>
</reference>
<keyword evidence="4" id="KW-0472">Membrane</keyword>
<keyword evidence="4" id="KW-0812">Transmembrane</keyword>
<dbReference type="InterPro" id="IPR001568">
    <property type="entry name" value="RNase_T2-like"/>
</dbReference>
<feature type="compositionally biased region" description="Basic and acidic residues" evidence="3">
    <location>
        <begin position="270"/>
        <end position="281"/>
    </location>
</feature>
<keyword evidence="5" id="KW-1185">Reference proteome</keyword>
<dbReference type="WBParaSite" id="TREG1_60590.2">
    <property type="protein sequence ID" value="TREG1_60590.2"/>
    <property type="gene ID" value="TREG1_60590"/>
</dbReference>
<dbReference type="Pfam" id="PF00445">
    <property type="entry name" value="Ribonuclease_T2"/>
    <property type="match status" value="1"/>
</dbReference>